<protein>
    <recommendedName>
        <fullName evidence="1">AAA-ATPase-like domain-containing protein</fullName>
    </recommendedName>
</protein>
<dbReference type="InterPro" id="IPR012547">
    <property type="entry name" value="PDDEXK_9"/>
</dbReference>
<name>A0A1Y1VGW5_9FUNG</name>
<dbReference type="STRING" id="1754191.A0A1Y1VGW5"/>
<dbReference type="EMBL" id="MCFH01000009">
    <property type="protein sequence ID" value="ORX55323.1"/>
    <property type="molecule type" value="Genomic_DNA"/>
</dbReference>
<dbReference type="AlphaFoldDB" id="A0A1Y1VGW5"/>
<evidence type="ECO:0000259" key="1">
    <source>
        <dbReference type="Pfam" id="PF09820"/>
    </source>
</evidence>
<reference evidence="2 3" key="2">
    <citation type="submission" date="2016-08" db="EMBL/GenBank/DDBJ databases">
        <title>Pervasive Adenine N6-methylation of Active Genes in Fungi.</title>
        <authorList>
            <consortium name="DOE Joint Genome Institute"/>
            <person name="Mondo S.J."/>
            <person name="Dannebaum R.O."/>
            <person name="Kuo R.C."/>
            <person name="Labutti K."/>
            <person name="Haridas S."/>
            <person name="Kuo A."/>
            <person name="Salamov A."/>
            <person name="Ahrendt S.R."/>
            <person name="Lipzen A."/>
            <person name="Sullivan W."/>
            <person name="Andreopoulos W.B."/>
            <person name="Clum A."/>
            <person name="Lindquist E."/>
            <person name="Daum C."/>
            <person name="Ramamoorthy G.K."/>
            <person name="Gryganskyi A."/>
            <person name="Culley D."/>
            <person name="Magnuson J.K."/>
            <person name="James T.Y."/>
            <person name="O'Malley M.A."/>
            <person name="Stajich J.E."/>
            <person name="Spatafora J.W."/>
            <person name="Visel A."/>
            <person name="Grigoriev I.V."/>
        </authorList>
    </citation>
    <scope>NUCLEOTIDE SEQUENCE [LARGE SCALE GENOMIC DNA]</scope>
    <source>
        <strain evidence="3">finn</strain>
    </source>
</reference>
<dbReference type="OrthoDB" id="2143434at2759"/>
<proteinExistence type="predicted"/>
<dbReference type="Pfam" id="PF09820">
    <property type="entry name" value="AAA-ATPase_like"/>
    <property type="match status" value="1"/>
</dbReference>
<dbReference type="PANTHER" id="PTHR34825">
    <property type="entry name" value="CONSERVED PROTEIN, WITH A WEAK D-GALACTARATE DEHYDRATASE/ALTRONATE HYDROLASE DOMAIN"/>
    <property type="match status" value="1"/>
</dbReference>
<keyword evidence="3" id="KW-1185">Reference proteome</keyword>
<dbReference type="PANTHER" id="PTHR34825:SF1">
    <property type="entry name" value="AAA-ATPASE-LIKE DOMAIN-CONTAINING PROTEIN"/>
    <property type="match status" value="1"/>
</dbReference>
<gene>
    <name evidence="2" type="ORF">BCR36DRAFT_183966</name>
</gene>
<accession>A0A1Y1VGW5</accession>
<reference evidence="2 3" key="1">
    <citation type="submission" date="2016-08" db="EMBL/GenBank/DDBJ databases">
        <title>Genomes of anaerobic fungi encode conserved fungal cellulosomes for biomass hydrolysis.</title>
        <authorList>
            <consortium name="DOE Joint Genome Institute"/>
            <person name="Haitjema C.H."/>
            <person name="Gilmore S.P."/>
            <person name="Henske J.K."/>
            <person name="Solomon K.V."/>
            <person name="De Groot R."/>
            <person name="Kuo A."/>
            <person name="Mondo S.J."/>
            <person name="Salamov A.A."/>
            <person name="Labutti K."/>
            <person name="Zhao Z."/>
            <person name="Chiniquy J."/>
            <person name="Barry K."/>
            <person name="Brewer H.M."/>
            <person name="Purvine S.O."/>
            <person name="Wright A.T."/>
            <person name="Boxma B."/>
            <person name="Van Alen T."/>
            <person name="Hackstein J.H."/>
            <person name="Baker S.E."/>
            <person name="Grigoriev I.V."/>
            <person name="O'Malley M.A."/>
        </authorList>
    </citation>
    <scope>NUCLEOTIDE SEQUENCE [LARGE SCALE GENOMIC DNA]</scope>
    <source>
        <strain evidence="3">finn</strain>
    </source>
</reference>
<feature type="domain" description="AAA-ATPase-like" evidence="1">
    <location>
        <begin position="36"/>
        <end position="226"/>
    </location>
</feature>
<dbReference type="Proteomes" id="UP000193719">
    <property type="component" value="Unassembled WGS sequence"/>
</dbReference>
<comment type="caution">
    <text evidence="2">The sequence shown here is derived from an EMBL/GenBank/DDBJ whole genome shotgun (WGS) entry which is preliminary data.</text>
</comment>
<dbReference type="InterPro" id="IPR018631">
    <property type="entry name" value="AAA-ATPase-like_dom"/>
</dbReference>
<dbReference type="Pfam" id="PF08011">
    <property type="entry name" value="PDDEXK_9"/>
    <property type="match status" value="1"/>
</dbReference>
<evidence type="ECO:0000313" key="2">
    <source>
        <dbReference type="EMBL" id="ORX55323.1"/>
    </source>
</evidence>
<organism evidence="2 3">
    <name type="scientific">Piromyces finnis</name>
    <dbReference type="NCBI Taxonomy" id="1754191"/>
    <lineage>
        <taxon>Eukaryota</taxon>
        <taxon>Fungi</taxon>
        <taxon>Fungi incertae sedis</taxon>
        <taxon>Chytridiomycota</taxon>
        <taxon>Chytridiomycota incertae sedis</taxon>
        <taxon>Neocallimastigomycetes</taxon>
        <taxon>Neocallimastigales</taxon>
        <taxon>Neocallimastigaceae</taxon>
        <taxon>Piromyces</taxon>
    </lineage>
</organism>
<sequence>MFETLINSDQWKELNKKNIFFNPGCYKINDSINPDTYIDKTELILHFNELIEKVKDEKSFICDSRPRRFGKTITANMLVAYYSYTESEIPFFKYKKISKTENWDKYLDEFNVIHLNMINYFLEHDFEDGKKIISMELCKEIKRRIPNFKFQDKNDLKMILKDLNELTDRENIVIIDKYDLIVRKKEDEDTIKKYLNFLIGLFKDKHETSVVLVYMTGILPLKQVGINSGLNNFSEYTMINPSWMAKFIEFTEKEVDDLYDRYEKKGLSRNFKNRMKKWYDGYKLIDENNLKYEIYTPYSIINALYYREIRNYWNKTETIKFLSNYINMNYERLKEDIGFLIKNKKIKIDVKSFQNDFTSINSKDDIFTLLVHTGYLGYDKENKEVFIPNKEIKEQFELIMMSNANWKFTMNKLVQSENLLKATLKGDAEIVAKYLEDAHDDGSNNTYNNEATLSYAIQLAYYKAEDYYIKSLEVDSGKGFADIVYFPTEEGIKRDYPPFIVELKYNKTAESGIQQIKNRGYPKRLEKYYGKILLVCINYNKEIKSNCPGYKHHSCIIEEIEKKKT</sequence>
<evidence type="ECO:0000313" key="3">
    <source>
        <dbReference type="Proteomes" id="UP000193719"/>
    </source>
</evidence>